<evidence type="ECO:0000256" key="1">
    <source>
        <dbReference type="RuleBase" id="RU365010"/>
    </source>
</evidence>
<dbReference type="Gene3D" id="3.30.740.10">
    <property type="entry name" value="Protein Inhibitor Of Neuronal Nitric Oxide Synthase"/>
    <property type="match status" value="1"/>
</dbReference>
<dbReference type="GO" id="GO:0045505">
    <property type="term" value="F:dynein intermediate chain binding"/>
    <property type="evidence" value="ECO:0007669"/>
    <property type="project" value="TreeGrafter"/>
</dbReference>
<accession>A0A3P7LUH1</accession>
<dbReference type="PANTHER" id="PTHR11886">
    <property type="entry name" value="DYNEIN LIGHT CHAIN"/>
    <property type="match status" value="1"/>
</dbReference>
<keyword evidence="1" id="KW-0243">Dynein</keyword>
<dbReference type="GO" id="GO:0005868">
    <property type="term" value="C:cytoplasmic dynein complex"/>
    <property type="evidence" value="ECO:0007669"/>
    <property type="project" value="TreeGrafter"/>
</dbReference>
<sequence length="105" mass="12103">MQALPQFSRCLKPTEGPCADKPKLIRSDLNEKLETFFLEMVLSASKAYDTDYDLACAIKQCLDKKFGPQWHVIVGGLFGSHFEHHERSFAYIQYMGKSFLMFRFG</sequence>
<comment type="subcellular location">
    <subcellularLocation>
        <location evidence="1">Cytoplasm</location>
        <location evidence="1">Cytoskeleton</location>
    </subcellularLocation>
</comment>
<comment type="similarity">
    <text evidence="1">Belongs to the dynein light chain family.</text>
</comment>
<keyword evidence="3" id="KW-1185">Reference proteome</keyword>
<name>A0A3P7LUH1_DIBLA</name>
<keyword evidence="1" id="KW-0493">Microtubule</keyword>
<keyword evidence="1" id="KW-0963">Cytoplasm</keyword>
<dbReference type="PANTHER" id="PTHR11886:SF35">
    <property type="entry name" value="DYNEIN LIGHT CHAIN"/>
    <property type="match status" value="1"/>
</dbReference>
<dbReference type="OrthoDB" id="6506078at2759"/>
<dbReference type="SUPFAM" id="SSF54648">
    <property type="entry name" value="DLC"/>
    <property type="match status" value="1"/>
</dbReference>
<dbReference type="AlphaFoldDB" id="A0A3P7LUH1"/>
<keyword evidence="1" id="KW-0505">Motor protein</keyword>
<dbReference type="InterPro" id="IPR001372">
    <property type="entry name" value="Dynein_light_chain_typ-1/2"/>
</dbReference>
<protein>
    <recommendedName>
        <fullName evidence="1">Dynein light chain</fullName>
    </recommendedName>
</protein>
<dbReference type="GO" id="GO:0005874">
    <property type="term" value="C:microtubule"/>
    <property type="evidence" value="ECO:0007669"/>
    <property type="project" value="UniProtKB-KW"/>
</dbReference>
<organism evidence="2 3">
    <name type="scientific">Dibothriocephalus latus</name>
    <name type="common">Fish tapeworm</name>
    <name type="synonym">Diphyllobothrium latum</name>
    <dbReference type="NCBI Taxonomy" id="60516"/>
    <lineage>
        <taxon>Eukaryota</taxon>
        <taxon>Metazoa</taxon>
        <taxon>Spiralia</taxon>
        <taxon>Lophotrochozoa</taxon>
        <taxon>Platyhelminthes</taxon>
        <taxon>Cestoda</taxon>
        <taxon>Eucestoda</taxon>
        <taxon>Diphyllobothriidea</taxon>
        <taxon>Diphyllobothriidae</taxon>
        <taxon>Dibothriocephalus</taxon>
    </lineage>
</organism>
<evidence type="ECO:0000313" key="2">
    <source>
        <dbReference type="EMBL" id="VDN14633.1"/>
    </source>
</evidence>
<dbReference type="EMBL" id="UYRU01059838">
    <property type="protein sequence ID" value="VDN14633.1"/>
    <property type="molecule type" value="Genomic_DNA"/>
</dbReference>
<proteinExistence type="inferred from homology"/>
<gene>
    <name evidence="2" type="ORF">DILT_LOCUS10464</name>
</gene>
<dbReference type="GO" id="GO:0007017">
    <property type="term" value="P:microtubule-based process"/>
    <property type="evidence" value="ECO:0007669"/>
    <property type="project" value="InterPro"/>
</dbReference>
<reference evidence="2 3" key="1">
    <citation type="submission" date="2018-11" db="EMBL/GenBank/DDBJ databases">
        <authorList>
            <consortium name="Pathogen Informatics"/>
        </authorList>
    </citation>
    <scope>NUCLEOTIDE SEQUENCE [LARGE SCALE GENOMIC DNA]</scope>
</reference>
<dbReference type="Proteomes" id="UP000281553">
    <property type="component" value="Unassembled WGS sequence"/>
</dbReference>
<dbReference type="SMART" id="SM01375">
    <property type="entry name" value="Dynein_light"/>
    <property type="match status" value="1"/>
</dbReference>
<dbReference type="Pfam" id="PF01221">
    <property type="entry name" value="Dynein_light"/>
    <property type="match status" value="1"/>
</dbReference>
<evidence type="ECO:0000313" key="3">
    <source>
        <dbReference type="Proteomes" id="UP000281553"/>
    </source>
</evidence>
<dbReference type="CDD" id="cd21450">
    <property type="entry name" value="DLC-like_DYNLL1-like"/>
    <property type="match status" value="1"/>
</dbReference>
<dbReference type="InterPro" id="IPR037177">
    <property type="entry name" value="DLC_sf"/>
</dbReference>
<keyword evidence="1" id="KW-0206">Cytoskeleton</keyword>